<organism evidence="1 2">
    <name type="scientific">Stachybotrys elegans</name>
    <dbReference type="NCBI Taxonomy" id="80388"/>
    <lineage>
        <taxon>Eukaryota</taxon>
        <taxon>Fungi</taxon>
        <taxon>Dikarya</taxon>
        <taxon>Ascomycota</taxon>
        <taxon>Pezizomycotina</taxon>
        <taxon>Sordariomycetes</taxon>
        <taxon>Hypocreomycetidae</taxon>
        <taxon>Hypocreales</taxon>
        <taxon>Stachybotryaceae</taxon>
        <taxon>Stachybotrys</taxon>
    </lineage>
</organism>
<evidence type="ECO:0000313" key="2">
    <source>
        <dbReference type="Proteomes" id="UP000813444"/>
    </source>
</evidence>
<sequence>MRLCLAFCGQAKLRLREEMQIRGVLRAARRYSLIVQRSSSMTATVVEDIEARGLDDPWGRLGIVANCY</sequence>
<comment type="caution">
    <text evidence="1">The sequence shown here is derived from an EMBL/GenBank/DDBJ whole genome shotgun (WGS) entry which is preliminary data.</text>
</comment>
<dbReference type="EMBL" id="JAGPNK010000013">
    <property type="protein sequence ID" value="KAH7309759.1"/>
    <property type="molecule type" value="Genomic_DNA"/>
</dbReference>
<proteinExistence type="predicted"/>
<reference evidence="1" key="1">
    <citation type="journal article" date="2021" name="Nat. Commun.">
        <title>Genetic determinants of endophytism in the Arabidopsis root mycobiome.</title>
        <authorList>
            <person name="Mesny F."/>
            <person name="Miyauchi S."/>
            <person name="Thiergart T."/>
            <person name="Pickel B."/>
            <person name="Atanasova L."/>
            <person name="Karlsson M."/>
            <person name="Huettel B."/>
            <person name="Barry K.W."/>
            <person name="Haridas S."/>
            <person name="Chen C."/>
            <person name="Bauer D."/>
            <person name="Andreopoulos W."/>
            <person name="Pangilinan J."/>
            <person name="LaButti K."/>
            <person name="Riley R."/>
            <person name="Lipzen A."/>
            <person name="Clum A."/>
            <person name="Drula E."/>
            <person name="Henrissat B."/>
            <person name="Kohler A."/>
            <person name="Grigoriev I.V."/>
            <person name="Martin F.M."/>
            <person name="Hacquard S."/>
        </authorList>
    </citation>
    <scope>NUCLEOTIDE SEQUENCE</scope>
    <source>
        <strain evidence="1">MPI-CAGE-CH-0235</strain>
    </source>
</reference>
<evidence type="ECO:0000313" key="1">
    <source>
        <dbReference type="EMBL" id="KAH7309759.1"/>
    </source>
</evidence>
<dbReference type="OrthoDB" id="270167at2759"/>
<name>A0A8K0SHY0_9HYPO</name>
<gene>
    <name evidence="1" type="ORF">B0I35DRAFT_440565</name>
</gene>
<dbReference type="Proteomes" id="UP000813444">
    <property type="component" value="Unassembled WGS sequence"/>
</dbReference>
<keyword evidence="2" id="KW-1185">Reference proteome</keyword>
<accession>A0A8K0SHY0</accession>
<protein>
    <submittedName>
        <fullName evidence="1">Uncharacterized protein</fullName>
    </submittedName>
</protein>
<dbReference type="AlphaFoldDB" id="A0A8K0SHY0"/>